<keyword evidence="2" id="KW-1185">Reference proteome</keyword>
<evidence type="ECO:0000313" key="2">
    <source>
        <dbReference type="Proteomes" id="UP001232063"/>
    </source>
</evidence>
<proteinExistence type="predicted"/>
<dbReference type="RefSeq" id="WP_314512140.1">
    <property type="nucleotide sequence ID" value="NZ_JASJOU010000005.1"/>
</dbReference>
<sequence length="113" mass="13447">MVKRYLGDIKVRTESLDNPSMCLVGEMIISMQHKRKVKNSWLLDTINAILDFIHTIHVDFPEHHRKRLYKLADHLTFNLQYEKIFDEPGYSREELLESLYWSIGLVFSHSKVK</sequence>
<protein>
    <submittedName>
        <fullName evidence="1">Uncharacterized protein</fullName>
    </submittedName>
</protein>
<evidence type="ECO:0000313" key="1">
    <source>
        <dbReference type="EMBL" id="MDJ1502213.1"/>
    </source>
</evidence>
<dbReference type="EMBL" id="JASJOU010000005">
    <property type="protein sequence ID" value="MDJ1502213.1"/>
    <property type="molecule type" value="Genomic_DNA"/>
</dbReference>
<dbReference type="Proteomes" id="UP001232063">
    <property type="component" value="Unassembled WGS sequence"/>
</dbReference>
<reference evidence="1" key="1">
    <citation type="submission" date="2023-05" db="EMBL/GenBank/DDBJ databases">
        <authorList>
            <person name="Zhang X."/>
        </authorList>
    </citation>
    <scope>NUCLEOTIDE SEQUENCE</scope>
    <source>
        <strain evidence="1">BD1B2-1</strain>
    </source>
</reference>
<dbReference type="AlphaFoldDB" id="A0AAE3UDT5"/>
<organism evidence="1 2">
    <name type="scientific">Xanthocytophaga agilis</name>
    <dbReference type="NCBI Taxonomy" id="3048010"/>
    <lineage>
        <taxon>Bacteria</taxon>
        <taxon>Pseudomonadati</taxon>
        <taxon>Bacteroidota</taxon>
        <taxon>Cytophagia</taxon>
        <taxon>Cytophagales</taxon>
        <taxon>Rhodocytophagaceae</taxon>
        <taxon>Xanthocytophaga</taxon>
    </lineage>
</organism>
<comment type="caution">
    <text evidence="1">The sequence shown here is derived from an EMBL/GenBank/DDBJ whole genome shotgun (WGS) entry which is preliminary data.</text>
</comment>
<name>A0AAE3UDT5_9BACT</name>
<gene>
    <name evidence="1" type="ORF">QNI22_16220</name>
</gene>
<accession>A0AAE3UDT5</accession>